<protein>
    <submittedName>
        <fullName evidence="1">AsnC family protein</fullName>
    </submittedName>
</protein>
<evidence type="ECO:0000313" key="2">
    <source>
        <dbReference type="Proteomes" id="UP001375228"/>
    </source>
</evidence>
<keyword evidence="1" id="KW-0614">Plasmid</keyword>
<organism evidence="1 2">
    <name type="scientific">Pseudomonas juntendi</name>
    <dbReference type="NCBI Taxonomy" id="2666183"/>
    <lineage>
        <taxon>Bacteria</taxon>
        <taxon>Pseudomonadati</taxon>
        <taxon>Pseudomonadota</taxon>
        <taxon>Gammaproteobacteria</taxon>
        <taxon>Pseudomonadales</taxon>
        <taxon>Pseudomonadaceae</taxon>
        <taxon>Pseudomonas</taxon>
    </lineage>
</organism>
<dbReference type="RefSeq" id="WP_121757916.1">
    <property type="nucleotide sequence ID" value="NZ_CP091312.1"/>
</dbReference>
<reference evidence="1 2" key="1">
    <citation type="submission" date="2024-03" db="EMBL/GenBank/DDBJ databases">
        <title>Pseudomonas juntendi.</title>
        <authorList>
            <person name="Liu Y."/>
        </authorList>
    </citation>
    <scope>NUCLEOTIDE SEQUENCE [LARGE SCALE GENOMIC DNA]</scope>
    <source>
        <strain evidence="1 2">L4046hy</strain>
        <plasmid evidence="1 2">pL4046hy</plasmid>
    </source>
</reference>
<keyword evidence="2" id="KW-1185">Reference proteome</keyword>
<dbReference type="GeneID" id="39467690"/>
<dbReference type="EMBL" id="CP146692">
    <property type="protein sequence ID" value="WWY23761.1"/>
    <property type="molecule type" value="Genomic_DNA"/>
</dbReference>
<name>A0ABZ2JQ92_9PSED</name>
<accession>A0ABZ2JQ92</accession>
<geneLocation type="plasmid" evidence="1 2">
    <name>pL4046hy</name>
</geneLocation>
<evidence type="ECO:0000313" key="1">
    <source>
        <dbReference type="EMBL" id="WWY23761.1"/>
    </source>
</evidence>
<proteinExistence type="predicted"/>
<sequence>MPKYSKIEPYDWLLGQCYDRIVAYLAGTTTNAVQIRRANKGIPPFSDDKAISKPYDPLLGTMSDVALAKIFCVTAYEIGRRRRLLQVDIYEPRQGQKLEDFDHLLPTTSNAEIARRAGCSRQAVAQRRKRLNCAKPVLP</sequence>
<gene>
    <name evidence="1" type="ORF">V9385_26570</name>
</gene>
<dbReference type="Proteomes" id="UP001375228">
    <property type="component" value="Plasmid pL4046hy"/>
</dbReference>